<evidence type="ECO:0000256" key="2">
    <source>
        <dbReference type="SAM" id="SignalP"/>
    </source>
</evidence>
<organism evidence="3 4">
    <name type="scientific">Parerythrobacter lacustris</name>
    <dbReference type="NCBI Taxonomy" id="2969984"/>
    <lineage>
        <taxon>Bacteria</taxon>
        <taxon>Pseudomonadati</taxon>
        <taxon>Pseudomonadota</taxon>
        <taxon>Alphaproteobacteria</taxon>
        <taxon>Sphingomonadales</taxon>
        <taxon>Erythrobacteraceae</taxon>
        <taxon>Parerythrobacter</taxon>
    </lineage>
</organism>
<dbReference type="Pfam" id="PF01963">
    <property type="entry name" value="TraB_PrgY_gumN"/>
    <property type="match status" value="1"/>
</dbReference>
<evidence type="ECO:0000313" key="3">
    <source>
        <dbReference type="EMBL" id="MCR2832572.1"/>
    </source>
</evidence>
<feature type="region of interest" description="Disordered" evidence="1">
    <location>
        <begin position="308"/>
        <end position="327"/>
    </location>
</feature>
<sequence>MMMRIAPLLLLAGSLAVAPVAAQDPAPSENEIVVTAQNSGAPMWTIDTPKGTIVMVGEIKAVPKATPWFPERLERATAGAQRVILGLKPKVSPGDVFRIIFAGGKITKLPKDTEASDHLSEAQRARLEGFEQEYDQDYSRRSFLMTSFDLLSRRLGFAKDTGKDASDIVERAARRADVPSEPVGTLRGEDLLDNLAEAPPAAHLPCLDAAMDATEAGPDIVLQRGEAWRSFDIPALMDNPLEVALGRCWPWADQQVGGEIRTQWVEAIDRAAGEDGVTLAVVPLRVLAEEDGVLDLLVRRGFDIRGPEWRAAETPASEPSPGTGARD</sequence>
<evidence type="ECO:0000256" key="1">
    <source>
        <dbReference type="SAM" id="MobiDB-lite"/>
    </source>
</evidence>
<evidence type="ECO:0000313" key="4">
    <source>
        <dbReference type="Proteomes" id="UP001206067"/>
    </source>
</evidence>
<accession>A0ABT1XLX2</accession>
<gene>
    <name evidence="3" type="ORF">NSO95_01315</name>
</gene>
<name>A0ABT1XLX2_9SPHN</name>
<keyword evidence="4" id="KW-1185">Reference proteome</keyword>
<feature type="signal peptide" evidence="2">
    <location>
        <begin position="1"/>
        <end position="22"/>
    </location>
</feature>
<keyword evidence="2" id="KW-0732">Signal</keyword>
<feature type="chain" id="PRO_5045248736" evidence="2">
    <location>
        <begin position="23"/>
        <end position="327"/>
    </location>
</feature>
<dbReference type="EMBL" id="JANKHH010000001">
    <property type="protein sequence ID" value="MCR2832572.1"/>
    <property type="molecule type" value="Genomic_DNA"/>
</dbReference>
<comment type="caution">
    <text evidence="3">The sequence shown here is derived from an EMBL/GenBank/DDBJ whole genome shotgun (WGS) entry which is preliminary data.</text>
</comment>
<protein>
    <submittedName>
        <fullName evidence="3">TraB/GumN family protein</fullName>
    </submittedName>
</protein>
<dbReference type="RefSeq" id="WP_257594336.1">
    <property type="nucleotide sequence ID" value="NZ_JANKHH010000001.1"/>
</dbReference>
<proteinExistence type="predicted"/>
<reference evidence="3 4" key="1">
    <citation type="submission" date="2022-08" db="EMBL/GenBank/DDBJ databases">
        <title>Polyphasic taxonomy analysis of Qipengyuania sp.RS5-5.</title>
        <authorList>
            <person name="Xamxidin M."/>
            <person name="Wu M."/>
        </authorList>
    </citation>
    <scope>NUCLEOTIDE SEQUENCE [LARGE SCALE GENOMIC DNA]</scope>
    <source>
        <strain evidence="3 4">RS5-5</strain>
    </source>
</reference>
<dbReference type="Proteomes" id="UP001206067">
    <property type="component" value="Unassembled WGS sequence"/>
</dbReference>
<dbReference type="InterPro" id="IPR002816">
    <property type="entry name" value="TraB/PrgY/GumN_fam"/>
</dbReference>
<dbReference type="CDD" id="cd14788">
    <property type="entry name" value="GumN"/>
    <property type="match status" value="1"/>
</dbReference>